<evidence type="ECO:0000313" key="1">
    <source>
        <dbReference type="EMBL" id="KJJ85671.1"/>
    </source>
</evidence>
<keyword evidence="2" id="KW-1185">Reference proteome</keyword>
<proteinExistence type="predicted"/>
<accession>A0A0F0CVV8</accession>
<gene>
    <name evidence="1" type="ORF">OMAG_000460</name>
</gene>
<comment type="caution">
    <text evidence="1">The sequence shown here is derived from an EMBL/GenBank/DDBJ whole genome shotgun (WGS) entry which is preliminary data.</text>
</comment>
<reference evidence="1 2" key="1">
    <citation type="submission" date="2015-02" db="EMBL/GenBank/DDBJ databases">
        <title>Single-cell genomics of uncultivated deep-branching MTB reveals a conserved set of magnetosome genes.</title>
        <authorList>
            <person name="Kolinko S."/>
            <person name="Richter M."/>
            <person name="Glockner F.O."/>
            <person name="Brachmann A."/>
            <person name="Schuler D."/>
        </authorList>
    </citation>
    <scope>NUCLEOTIDE SEQUENCE [LARGE SCALE GENOMIC DNA]</scope>
    <source>
        <strain evidence="1">SKK-01</strain>
    </source>
</reference>
<dbReference type="Proteomes" id="UP000033428">
    <property type="component" value="Unassembled WGS sequence"/>
</dbReference>
<dbReference type="EMBL" id="JYNY01000093">
    <property type="protein sequence ID" value="KJJ85671.1"/>
    <property type="molecule type" value="Genomic_DNA"/>
</dbReference>
<sequence>MREFENTISIYPSLLRSAIELLFAPLVASAVFVEYGPELAPQ</sequence>
<dbReference type="AlphaFoldDB" id="A0A0F0CVV8"/>
<organism evidence="1 2">
    <name type="scientific">Candidatus Omnitrophus magneticus</name>
    <dbReference type="NCBI Taxonomy" id="1609969"/>
    <lineage>
        <taxon>Bacteria</taxon>
        <taxon>Pseudomonadati</taxon>
        <taxon>Candidatus Omnitrophota</taxon>
        <taxon>Candidatus Omnitrophus</taxon>
    </lineage>
</organism>
<evidence type="ECO:0000313" key="2">
    <source>
        <dbReference type="Proteomes" id="UP000033428"/>
    </source>
</evidence>
<name>A0A0F0CVV8_9BACT</name>
<protein>
    <submittedName>
        <fullName evidence="1">Uncharacterized protein</fullName>
    </submittedName>
</protein>